<proteinExistence type="inferred from homology"/>
<keyword evidence="4" id="KW-1185">Reference proteome</keyword>
<dbReference type="AlphaFoldDB" id="A0A1X6NU54"/>
<dbReference type="PANTHER" id="PTHR12233">
    <property type="entry name" value="VACUOLAR PROTEIN SORTING 26 RELATED"/>
    <property type="match status" value="1"/>
</dbReference>
<organism evidence="3 4">
    <name type="scientific">Porphyra umbilicalis</name>
    <name type="common">Purple laver</name>
    <name type="synonym">Red alga</name>
    <dbReference type="NCBI Taxonomy" id="2786"/>
    <lineage>
        <taxon>Eukaryota</taxon>
        <taxon>Rhodophyta</taxon>
        <taxon>Bangiophyceae</taxon>
        <taxon>Bangiales</taxon>
        <taxon>Bangiaceae</taxon>
        <taxon>Porphyra</taxon>
    </lineage>
</organism>
<name>A0A1X6NU54_PORUM</name>
<dbReference type="Pfam" id="PF03643">
    <property type="entry name" value="Vps26"/>
    <property type="match status" value="1"/>
</dbReference>
<dbReference type="OrthoDB" id="3821113at2759"/>
<reference evidence="3 4" key="1">
    <citation type="submission" date="2017-03" db="EMBL/GenBank/DDBJ databases">
        <title>WGS assembly of Porphyra umbilicalis.</title>
        <authorList>
            <person name="Brawley S.H."/>
            <person name="Blouin N.A."/>
            <person name="Ficko-Blean E."/>
            <person name="Wheeler G.L."/>
            <person name="Lohr M."/>
            <person name="Goodson H.V."/>
            <person name="Jenkins J.W."/>
            <person name="Blaby-Haas C.E."/>
            <person name="Helliwell K.E."/>
            <person name="Chan C."/>
            <person name="Marriage T."/>
            <person name="Bhattacharya D."/>
            <person name="Klein A.S."/>
            <person name="Badis Y."/>
            <person name="Brodie J."/>
            <person name="Cao Y."/>
            <person name="Collen J."/>
            <person name="Dittami S.M."/>
            <person name="Gachon C.M."/>
            <person name="Green B.R."/>
            <person name="Karpowicz S."/>
            <person name="Kim J.W."/>
            <person name="Kudahl U."/>
            <person name="Lin S."/>
            <person name="Michel G."/>
            <person name="Mittag M."/>
            <person name="Olson B.J."/>
            <person name="Pangilinan J."/>
            <person name="Peng Y."/>
            <person name="Qiu H."/>
            <person name="Shu S."/>
            <person name="Singer J.T."/>
            <person name="Smith A.G."/>
            <person name="Sprecher B.N."/>
            <person name="Wagner V."/>
            <person name="Wang W."/>
            <person name="Wang Z.-Y."/>
            <person name="Yan J."/>
            <person name="Yarish C."/>
            <person name="Zoeuner-Riek S."/>
            <person name="Zhuang Y."/>
            <person name="Zou Y."/>
            <person name="Lindquist E.A."/>
            <person name="Grimwood J."/>
            <person name="Barry K."/>
            <person name="Rokhsar D.S."/>
            <person name="Schmutz J."/>
            <person name="Stiller J.W."/>
            <person name="Grossman A.R."/>
            <person name="Prochnik S.E."/>
        </authorList>
    </citation>
    <scope>NUCLEOTIDE SEQUENCE [LARGE SCALE GENOMIC DNA]</scope>
    <source>
        <strain evidence="3">4086291</strain>
    </source>
</reference>
<sequence length="375" mass="39512">MEAALGLLGLGHPVSIQLELDGAAERRHTRVGGAGDGGAGIGLGGKPADDGTHRPGHGHGGGGGGGGGHGGHGGGGGGGGGGGAQLLPVYTERETVAGRLSLTVKEGKAIAHLGVTVEFVGAIDMVYDREQSTEFTSLVRDVDDAGTLTGTRQYAFSFPGVEKAYDTYAGINVRLRYFVRVTVVRPQYTPNVVREFDIAVQHVDAGPAGVGAPASAGGAAAGGGAPPARAPRPSAPIRMEVGIEDALHIEFEFNKSHYHLSDVLLGKVFFLLVRIKIKRMEVEIRKRESAGSGASVYNDTDTVAKFEVMDGAPVRGECIPIRMFLAAYPALTPTYRSVNNKFSVKYYVNLVLVDEDDRRYFKQSEINLRRASLVD</sequence>
<dbReference type="Gene3D" id="2.60.40.640">
    <property type="match status" value="2"/>
</dbReference>
<dbReference type="Proteomes" id="UP000218209">
    <property type="component" value="Unassembled WGS sequence"/>
</dbReference>
<protein>
    <recommendedName>
        <fullName evidence="5">Vacuolar protein sorting-associated protein 26</fullName>
    </recommendedName>
</protein>
<evidence type="ECO:0008006" key="5">
    <source>
        <dbReference type="Google" id="ProtNLM"/>
    </source>
</evidence>
<dbReference type="EMBL" id="KV919084">
    <property type="protein sequence ID" value="OSX72095.1"/>
    <property type="molecule type" value="Genomic_DNA"/>
</dbReference>
<comment type="similarity">
    <text evidence="1">Belongs to the VPS26 family.</text>
</comment>
<dbReference type="GO" id="GO:0006886">
    <property type="term" value="P:intracellular protein transport"/>
    <property type="evidence" value="ECO:0007669"/>
    <property type="project" value="InterPro"/>
</dbReference>
<feature type="compositionally biased region" description="Gly residues" evidence="2">
    <location>
        <begin position="32"/>
        <end position="45"/>
    </location>
</feature>
<evidence type="ECO:0000256" key="2">
    <source>
        <dbReference type="SAM" id="MobiDB-lite"/>
    </source>
</evidence>
<evidence type="ECO:0000313" key="4">
    <source>
        <dbReference type="Proteomes" id="UP000218209"/>
    </source>
</evidence>
<dbReference type="InterPro" id="IPR014752">
    <property type="entry name" value="Arrestin-like_C"/>
</dbReference>
<feature type="region of interest" description="Disordered" evidence="2">
    <location>
        <begin position="29"/>
        <end position="80"/>
    </location>
</feature>
<gene>
    <name evidence="3" type="ORF">BU14_0469s0008</name>
</gene>
<dbReference type="InterPro" id="IPR028934">
    <property type="entry name" value="Vps26-related"/>
</dbReference>
<feature type="compositionally biased region" description="Gly residues" evidence="2">
    <location>
        <begin position="58"/>
        <end position="80"/>
    </location>
</feature>
<accession>A0A1X6NU54</accession>
<evidence type="ECO:0000256" key="1">
    <source>
        <dbReference type="ARBA" id="ARBA00009100"/>
    </source>
</evidence>
<evidence type="ECO:0000313" key="3">
    <source>
        <dbReference type="EMBL" id="OSX72095.1"/>
    </source>
</evidence>